<dbReference type="PANTHER" id="PTHR43546">
    <property type="entry name" value="UPF0173 METAL-DEPENDENT HYDROLASE MJ1163-RELATED"/>
    <property type="match status" value="1"/>
</dbReference>
<dbReference type="Gene3D" id="3.60.15.10">
    <property type="entry name" value="Ribonuclease Z/Hydroxyacylglutathione hydrolase-like"/>
    <property type="match status" value="1"/>
</dbReference>
<dbReference type="SUPFAM" id="SSF56281">
    <property type="entry name" value="Metallo-hydrolase/oxidoreductase"/>
    <property type="match status" value="1"/>
</dbReference>
<evidence type="ECO:0000313" key="3">
    <source>
        <dbReference type="EMBL" id="MFH6564649.1"/>
    </source>
</evidence>
<reference evidence="3 4" key="1">
    <citation type="submission" date="2024-10" db="EMBL/GenBank/DDBJ databases">
        <title>Aeromonas and Pseudomonas from the Cagarras Archipelago, Rio de Janeiro, Brazil.</title>
        <authorList>
            <person name="Canellas A.L.B."/>
            <person name="Laport M.S."/>
        </authorList>
    </citation>
    <scope>NUCLEOTIDE SEQUENCE [LARGE SCALE GENOMIC DNA]</scope>
    <source>
        <strain evidence="3 4">CPF-4</strain>
    </source>
</reference>
<dbReference type="InterPro" id="IPR050114">
    <property type="entry name" value="UPF0173_UPF0282_UlaG_hydrolase"/>
</dbReference>
<dbReference type="RefSeq" id="WP_395246369.1">
    <property type="nucleotide sequence ID" value="NZ_JBINXA010000028.1"/>
</dbReference>
<evidence type="ECO:0000256" key="1">
    <source>
        <dbReference type="ARBA" id="ARBA00022801"/>
    </source>
</evidence>
<proteinExistence type="predicted"/>
<sequence length="255" mass="27777">MKIQQIRNATIVLNYAGTRLLVDPYLAEQGTYPSFEGTANSHLRNPTAPLPLPVDQIIDVDAVILTHVHPDHWDEAAIHQIPKNMSIYTQNAADQAVVLSQGFTDVNLLEGAVLNGIKLSQTSGQHGSDEALQAIGEILGEVCGVVFQHPEEKTLYIAGDTVWNQHVVDALEKYQPDVIVLNAGDAQVVGLGSIIMGKEDVWRVFEAAPQAQIVATHLESVNHAVLTRQELSRYCEEKGMNSRVSIPADGETLGF</sequence>
<dbReference type="InterPro" id="IPR036866">
    <property type="entry name" value="RibonucZ/Hydroxyglut_hydro"/>
</dbReference>
<evidence type="ECO:0000313" key="4">
    <source>
        <dbReference type="Proteomes" id="UP001609821"/>
    </source>
</evidence>
<name>A0ABW7LU72_9PSED</name>
<dbReference type="Proteomes" id="UP001609821">
    <property type="component" value="Unassembled WGS sequence"/>
</dbReference>
<keyword evidence="4" id="KW-1185">Reference proteome</keyword>
<organism evidence="3 4">
    <name type="scientific">Pseudomonas kulmbachensis</name>
    <dbReference type="NCBI Taxonomy" id="3043408"/>
    <lineage>
        <taxon>Bacteria</taxon>
        <taxon>Pseudomonadati</taxon>
        <taxon>Pseudomonadota</taxon>
        <taxon>Gammaproteobacteria</taxon>
        <taxon>Pseudomonadales</taxon>
        <taxon>Pseudomonadaceae</taxon>
        <taxon>Pseudomonas</taxon>
    </lineage>
</organism>
<protein>
    <submittedName>
        <fullName evidence="3">MBL fold metallo-hydrolase</fullName>
    </submittedName>
</protein>
<dbReference type="InterPro" id="IPR001279">
    <property type="entry name" value="Metallo-B-lactamas"/>
</dbReference>
<dbReference type="PANTHER" id="PTHR43546:SF9">
    <property type="entry name" value="L-ASCORBATE-6-PHOSPHATE LACTONASE ULAG-RELATED"/>
    <property type="match status" value="1"/>
</dbReference>
<evidence type="ECO:0000259" key="2">
    <source>
        <dbReference type="Pfam" id="PF12706"/>
    </source>
</evidence>
<feature type="domain" description="Metallo-beta-lactamase" evidence="2">
    <location>
        <begin position="18"/>
        <end position="217"/>
    </location>
</feature>
<dbReference type="Pfam" id="PF12706">
    <property type="entry name" value="Lactamase_B_2"/>
    <property type="match status" value="1"/>
</dbReference>
<keyword evidence="1" id="KW-0378">Hydrolase</keyword>
<gene>
    <name evidence="3" type="ORF">ACHMWK_01395</name>
</gene>
<accession>A0ABW7LU72</accession>
<comment type="caution">
    <text evidence="3">The sequence shown here is derived from an EMBL/GenBank/DDBJ whole genome shotgun (WGS) entry which is preliminary data.</text>
</comment>
<dbReference type="EMBL" id="JBINXB010000001">
    <property type="protein sequence ID" value="MFH6564649.1"/>
    <property type="molecule type" value="Genomic_DNA"/>
</dbReference>